<comment type="caution">
    <text evidence="1">The sequence shown here is derived from an EMBL/GenBank/DDBJ whole genome shotgun (WGS) entry which is preliminary data.</text>
</comment>
<dbReference type="RefSeq" id="WP_377910180.1">
    <property type="nucleotide sequence ID" value="NZ_JBHSGK010000013.1"/>
</dbReference>
<dbReference type="EMBL" id="JBHSGK010000013">
    <property type="protein sequence ID" value="MFC4737592.1"/>
    <property type="molecule type" value="Genomic_DNA"/>
</dbReference>
<protein>
    <recommendedName>
        <fullName evidence="3">Lipoprotein</fullName>
    </recommendedName>
</protein>
<dbReference type="Proteomes" id="UP001595896">
    <property type="component" value="Unassembled WGS sequence"/>
</dbReference>
<evidence type="ECO:0000313" key="1">
    <source>
        <dbReference type="EMBL" id="MFC4737592.1"/>
    </source>
</evidence>
<gene>
    <name evidence="1" type="ORF">ACFO4L_13395</name>
</gene>
<organism evidence="1 2">
    <name type="scientific">Bacillus daqingensis</name>
    <dbReference type="NCBI Taxonomy" id="872396"/>
    <lineage>
        <taxon>Bacteria</taxon>
        <taxon>Bacillati</taxon>
        <taxon>Bacillota</taxon>
        <taxon>Bacilli</taxon>
        <taxon>Bacillales</taxon>
        <taxon>Bacillaceae</taxon>
        <taxon>Bacillus</taxon>
    </lineage>
</organism>
<dbReference type="PROSITE" id="PS51257">
    <property type="entry name" value="PROKAR_LIPOPROTEIN"/>
    <property type="match status" value="1"/>
</dbReference>
<name>A0ABV9NW31_9BACI</name>
<evidence type="ECO:0000313" key="2">
    <source>
        <dbReference type="Proteomes" id="UP001595896"/>
    </source>
</evidence>
<evidence type="ECO:0008006" key="3">
    <source>
        <dbReference type="Google" id="ProtNLM"/>
    </source>
</evidence>
<reference evidence="2" key="1">
    <citation type="journal article" date="2019" name="Int. J. Syst. Evol. Microbiol.">
        <title>The Global Catalogue of Microorganisms (GCM) 10K type strain sequencing project: providing services to taxonomists for standard genome sequencing and annotation.</title>
        <authorList>
            <consortium name="The Broad Institute Genomics Platform"/>
            <consortium name="The Broad Institute Genome Sequencing Center for Infectious Disease"/>
            <person name="Wu L."/>
            <person name="Ma J."/>
        </authorList>
    </citation>
    <scope>NUCLEOTIDE SEQUENCE [LARGE SCALE GENOMIC DNA]</scope>
    <source>
        <strain evidence="2">JCM 12165</strain>
    </source>
</reference>
<accession>A0ABV9NW31</accession>
<proteinExistence type="predicted"/>
<keyword evidence="2" id="KW-1185">Reference proteome</keyword>
<sequence>MWWMGKPAGLAAACILMGACSLSDDQLSEKAEKLLHEKVEQEPEEPTVHQNGFSVFLPDQAEMEKNGSAEFHISMEEQIFILNLDGADAEAEESLLPEREPLLAEVSQEGAEEAFFHIAPFDGDAYEVMVGSGNAKISAVMKLQEISEQAGMMFDIVQSVEKHDHIGRGMAPAVGE</sequence>